<gene>
    <name evidence="2" type="ORF">VJJ08_08670</name>
</gene>
<feature type="transmembrane region" description="Helical" evidence="1">
    <location>
        <begin position="5"/>
        <end position="24"/>
    </location>
</feature>
<dbReference type="EMBL" id="JAYKBW010000009">
    <property type="protein sequence ID" value="MEB3075370.1"/>
    <property type="molecule type" value="Genomic_DNA"/>
</dbReference>
<dbReference type="Proteomes" id="UP001311730">
    <property type="component" value="Unassembled WGS sequence"/>
</dbReference>
<dbReference type="Gene3D" id="1.25.40.10">
    <property type="entry name" value="Tetratricopeptide repeat domain"/>
    <property type="match status" value="1"/>
</dbReference>
<keyword evidence="1" id="KW-0472">Membrane</keyword>
<proteinExistence type="predicted"/>
<comment type="caution">
    <text evidence="2">The sequence shown here is derived from an EMBL/GenBank/DDBJ whole genome shotgun (WGS) entry which is preliminary data.</text>
</comment>
<dbReference type="RefSeq" id="WP_311459122.1">
    <property type="nucleotide sequence ID" value="NZ_JAYKBW010000009.1"/>
</dbReference>
<protein>
    <submittedName>
        <fullName evidence="2">DUF2892 domain-containing protein</fullName>
    </submittedName>
</protein>
<keyword evidence="1" id="KW-0812">Transmembrane</keyword>
<evidence type="ECO:0000313" key="3">
    <source>
        <dbReference type="Proteomes" id="UP001311730"/>
    </source>
</evidence>
<evidence type="ECO:0000313" key="2">
    <source>
        <dbReference type="EMBL" id="MEB3075370.1"/>
    </source>
</evidence>
<organism evidence="2 3">
    <name type="scientific">Capnocytophaga gingivalis</name>
    <dbReference type="NCBI Taxonomy" id="1017"/>
    <lineage>
        <taxon>Bacteria</taxon>
        <taxon>Pseudomonadati</taxon>
        <taxon>Bacteroidota</taxon>
        <taxon>Flavobacteriia</taxon>
        <taxon>Flavobacteriales</taxon>
        <taxon>Flavobacteriaceae</taxon>
        <taxon>Capnocytophaga</taxon>
    </lineage>
</organism>
<evidence type="ECO:0000256" key="1">
    <source>
        <dbReference type="SAM" id="Phobius"/>
    </source>
</evidence>
<keyword evidence="1" id="KW-1133">Transmembrane helix</keyword>
<sequence length="171" mass="20150">MFHRYIKIAIAVLIFAFAIYQFTLGNIGNGIFLILLSAIPVLFFFRNEFLLLAFLRLRKQDMVGTKKWLDRIKNPETALIPKQRGYYNYLYGIISSQTNLTQAEKYFKTALKYGLNMSYDEAMARLSLAGISMQKRRKREAQEYLAQAKKLDKQNMLKDQIRMMQEQLKRI</sequence>
<feature type="transmembrane region" description="Helical" evidence="1">
    <location>
        <begin position="30"/>
        <end position="57"/>
    </location>
</feature>
<name>A0ABU5Z8S6_9FLAO</name>
<keyword evidence="3" id="KW-1185">Reference proteome</keyword>
<reference evidence="2 3" key="1">
    <citation type="submission" date="2023-12" db="EMBL/GenBank/DDBJ databases">
        <title>Genomic sequences of Capnocytophaga and Parvimonas strains.</title>
        <authorList>
            <person name="Watt R.M."/>
            <person name="Wang M."/>
            <person name="Yang T."/>
            <person name="Tong W.M."/>
        </authorList>
    </citation>
    <scope>NUCLEOTIDE SEQUENCE [LARGE SCALE GENOMIC DNA]</scope>
    <source>
        <strain evidence="2 3">CCUG 13096</strain>
    </source>
</reference>
<accession>A0ABU5Z8S6</accession>
<dbReference type="InterPro" id="IPR011990">
    <property type="entry name" value="TPR-like_helical_dom_sf"/>
</dbReference>